<dbReference type="InterPro" id="IPR024046">
    <property type="entry name" value="Flagellar_assmbl_FliW_dom_sf"/>
</dbReference>
<dbReference type="GO" id="GO:0044780">
    <property type="term" value="P:bacterial-type flagellum assembly"/>
    <property type="evidence" value="ECO:0007669"/>
    <property type="project" value="InterPro"/>
</dbReference>
<keyword evidence="3" id="KW-0810">Translation regulation</keyword>
<dbReference type="InterPro" id="IPR003775">
    <property type="entry name" value="Flagellar_assembly_factor_FliW"/>
</dbReference>
<organism evidence="4 5">
    <name type="scientific">Arthrobacter ulcerisalmonis</name>
    <dbReference type="NCBI Taxonomy" id="2483813"/>
    <lineage>
        <taxon>Bacteria</taxon>
        <taxon>Bacillati</taxon>
        <taxon>Actinomycetota</taxon>
        <taxon>Actinomycetes</taxon>
        <taxon>Micrococcales</taxon>
        <taxon>Micrococcaceae</taxon>
        <taxon>Arthrobacter</taxon>
    </lineage>
</organism>
<protein>
    <submittedName>
        <fullName evidence="4">Flagellar assembly factor FliW</fullName>
    </submittedName>
</protein>
<gene>
    <name evidence="4" type="primary">fliW</name>
    <name evidence="4" type="ORF">PSET11_01165</name>
</gene>
<reference evidence="4 5" key="1">
    <citation type="submission" date="2018-11" db="EMBL/GenBank/DDBJ databases">
        <authorList>
            <person name="Criscuolo A."/>
        </authorList>
    </citation>
    <scope>NUCLEOTIDE SEQUENCE [LARGE SCALE GENOMIC DNA]</scope>
    <source>
        <strain evidence="4">AT11b</strain>
    </source>
</reference>
<evidence type="ECO:0000256" key="2">
    <source>
        <dbReference type="ARBA" id="ARBA00022795"/>
    </source>
</evidence>
<dbReference type="EMBL" id="UXAU01000019">
    <property type="protein sequence ID" value="VDC23631.1"/>
    <property type="molecule type" value="Genomic_DNA"/>
</dbReference>
<evidence type="ECO:0000256" key="3">
    <source>
        <dbReference type="ARBA" id="ARBA00022845"/>
    </source>
</evidence>
<dbReference type="AlphaFoldDB" id="A0A3P5WX47"/>
<dbReference type="RefSeq" id="WP_124091142.1">
    <property type="nucleotide sequence ID" value="NZ_CBCRYA010000003.1"/>
</dbReference>
<accession>A0A3P5WX47</accession>
<dbReference type="PANTHER" id="PTHR39190">
    <property type="entry name" value="FLAGELLAR ASSEMBLY FACTOR FLIW"/>
    <property type="match status" value="1"/>
</dbReference>
<name>A0A3P5WX47_9MICC</name>
<keyword evidence="4" id="KW-0969">Cilium</keyword>
<keyword evidence="5" id="KW-1185">Reference proteome</keyword>
<keyword evidence="1" id="KW-0963">Cytoplasm</keyword>
<proteinExistence type="predicted"/>
<dbReference type="PANTHER" id="PTHR39190:SF1">
    <property type="entry name" value="FLAGELLAR ASSEMBLY FACTOR FLIW"/>
    <property type="match status" value="1"/>
</dbReference>
<dbReference type="OrthoDB" id="3268119at2"/>
<evidence type="ECO:0000313" key="5">
    <source>
        <dbReference type="Proteomes" id="UP000280861"/>
    </source>
</evidence>
<dbReference type="GO" id="GO:0006417">
    <property type="term" value="P:regulation of translation"/>
    <property type="evidence" value="ECO:0007669"/>
    <property type="project" value="UniProtKB-KW"/>
</dbReference>
<keyword evidence="2" id="KW-1005">Bacterial flagellum biogenesis</keyword>
<dbReference type="Proteomes" id="UP000280861">
    <property type="component" value="Unassembled WGS sequence"/>
</dbReference>
<keyword evidence="4" id="KW-0966">Cell projection</keyword>
<sequence length="129" mass="13215">MSTSTQTAGGVTFTAPMPGLAGVTDFSLRPIPETDGLYALEGSGSFSVRLFLADAALFVPDYAPPVPARVLLELGLAELAAGQILVVVNPADSGTTVNLMAPVVLNAATGTCTQVVLESNAYPLQHLLT</sequence>
<dbReference type="Gene3D" id="2.30.290.10">
    <property type="entry name" value="BH3618-like"/>
    <property type="match status" value="1"/>
</dbReference>
<keyword evidence="4" id="KW-0282">Flagellum</keyword>
<dbReference type="SUPFAM" id="SSF141457">
    <property type="entry name" value="BH3618-like"/>
    <property type="match status" value="1"/>
</dbReference>
<evidence type="ECO:0000256" key="1">
    <source>
        <dbReference type="ARBA" id="ARBA00022490"/>
    </source>
</evidence>
<evidence type="ECO:0000313" key="4">
    <source>
        <dbReference type="EMBL" id="VDC23631.1"/>
    </source>
</evidence>
<dbReference type="Pfam" id="PF02623">
    <property type="entry name" value="FliW"/>
    <property type="match status" value="1"/>
</dbReference>